<dbReference type="AlphaFoldDB" id="A0AAW3JMX0"/>
<name>A0AAW3JMX0_9FIRM</name>
<dbReference type="EMBL" id="LLKB01000009">
    <property type="protein sequence ID" value="KQC83985.1"/>
    <property type="molecule type" value="Genomic_DNA"/>
</dbReference>
<sequence>MKKVKLHNNIFIVARKSKQMKKLDYYIQMPDNKEFYMFTRNYSKVCYDICKAGTPVNKVIGEKTRNEAVMKLVKYLRFTMPYFAEEFALKIAA</sequence>
<gene>
    <name evidence="1" type="ORF">APZ18_15390</name>
</gene>
<protein>
    <submittedName>
        <fullName evidence="1">Uncharacterized protein</fullName>
    </submittedName>
</protein>
<dbReference type="Proteomes" id="UP000050833">
    <property type="component" value="Unassembled WGS sequence"/>
</dbReference>
<evidence type="ECO:0000313" key="1">
    <source>
        <dbReference type="EMBL" id="KQC83985.1"/>
    </source>
</evidence>
<dbReference type="RefSeq" id="WP_055946773.1">
    <property type="nucleotide sequence ID" value="NZ_JAQDCV010000015.1"/>
</dbReference>
<accession>A0AAW3JMX0</accession>
<evidence type="ECO:0000313" key="2">
    <source>
        <dbReference type="Proteomes" id="UP000050833"/>
    </source>
</evidence>
<comment type="caution">
    <text evidence="1">The sequence shown here is derived from an EMBL/GenBank/DDBJ whole genome shotgun (WGS) entry which is preliminary data.</text>
</comment>
<reference evidence="1 2" key="1">
    <citation type="submission" date="2015-10" db="EMBL/GenBank/DDBJ databases">
        <title>Butyribacter intestini gen. nov., sp. nov., a butyric acid-producing bacterium of the family Lachnospiraceae isolated from the human faeces.</title>
        <authorList>
            <person name="Zou Y."/>
            <person name="Xue W."/>
            <person name="Luo G."/>
            <person name="Lv M."/>
        </authorList>
    </citation>
    <scope>NUCLEOTIDE SEQUENCE [LARGE SCALE GENOMIC DNA]</scope>
    <source>
        <strain evidence="1 2">TF01-11</strain>
    </source>
</reference>
<proteinExistence type="predicted"/>
<keyword evidence="2" id="KW-1185">Reference proteome</keyword>
<organism evidence="1 2">
    <name type="scientific">Butyribacter intestini</name>
    <dbReference type="NCBI Taxonomy" id="1703332"/>
    <lineage>
        <taxon>Bacteria</taxon>
        <taxon>Bacillati</taxon>
        <taxon>Bacillota</taxon>
        <taxon>Clostridia</taxon>
        <taxon>Lachnospirales</taxon>
        <taxon>Lachnospiraceae</taxon>
        <taxon>Butyribacter</taxon>
    </lineage>
</organism>